<feature type="transmembrane region" description="Helical" evidence="1">
    <location>
        <begin position="123"/>
        <end position="140"/>
    </location>
</feature>
<accession>A0A7S3FXP3</accession>
<reference evidence="2" key="1">
    <citation type="submission" date="2021-01" db="EMBL/GenBank/DDBJ databases">
        <authorList>
            <person name="Corre E."/>
            <person name="Pelletier E."/>
            <person name="Niang G."/>
            <person name="Scheremetjew M."/>
            <person name="Finn R."/>
            <person name="Kale V."/>
            <person name="Holt S."/>
            <person name="Cochrane G."/>
            <person name="Meng A."/>
            <person name="Brown T."/>
            <person name="Cohen L."/>
        </authorList>
    </citation>
    <scope>NUCLEOTIDE SEQUENCE</scope>
    <source>
        <strain evidence="2">NIES-2562</strain>
    </source>
</reference>
<keyword evidence="1" id="KW-0812">Transmembrane</keyword>
<organism evidence="2">
    <name type="scientific">Palpitomonas bilix</name>
    <dbReference type="NCBI Taxonomy" id="652834"/>
    <lineage>
        <taxon>Eukaryota</taxon>
        <taxon>Eukaryota incertae sedis</taxon>
    </lineage>
</organism>
<keyword evidence="1" id="KW-1133">Transmembrane helix</keyword>
<sequence length="141" mass="16019">MYFSASRRGESGQGKSAYLFKCPCLGISLVPDSLCRTSCRVTVKKREKCGRDRRRKTTDTAVVCNAQKEETEGYKGRKTKSEKRGTHPNHSFIFFCWTHLSRAFLGLGLHLQLPSSYRHENSLLFASLMVVCIFAIIPLMH</sequence>
<protein>
    <submittedName>
        <fullName evidence="2">Uncharacterized protein</fullName>
    </submittedName>
</protein>
<evidence type="ECO:0000256" key="1">
    <source>
        <dbReference type="SAM" id="Phobius"/>
    </source>
</evidence>
<gene>
    <name evidence="2" type="ORF">PBIL07802_LOCUS1091</name>
</gene>
<name>A0A7S3FXP3_9EUKA</name>
<evidence type="ECO:0000313" key="2">
    <source>
        <dbReference type="EMBL" id="CAE0238948.1"/>
    </source>
</evidence>
<keyword evidence="1" id="KW-0472">Membrane</keyword>
<dbReference type="AlphaFoldDB" id="A0A7S3FXP3"/>
<proteinExistence type="predicted"/>
<dbReference type="EMBL" id="HBIB01001584">
    <property type="protein sequence ID" value="CAE0238948.1"/>
    <property type="molecule type" value="Transcribed_RNA"/>
</dbReference>